<evidence type="ECO:0000313" key="1">
    <source>
        <dbReference type="EMBL" id="MQR02348.1"/>
    </source>
</evidence>
<organism evidence="1 2">
    <name type="scientific">Glaciimonas soli</name>
    <dbReference type="NCBI Taxonomy" id="2590999"/>
    <lineage>
        <taxon>Bacteria</taxon>
        <taxon>Pseudomonadati</taxon>
        <taxon>Pseudomonadota</taxon>
        <taxon>Betaproteobacteria</taxon>
        <taxon>Burkholderiales</taxon>
        <taxon>Oxalobacteraceae</taxon>
        <taxon>Glaciimonas</taxon>
    </lineage>
</organism>
<accession>A0A843YY07</accession>
<dbReference type="EMBL" id="WINI01000009">
    <property type="protein sequence ID" value="MQR02348.1"/>
    <property type="molecule type" value="Genomic_DNA"/>
</dbReference>
<protein>
    <submittedName>
        <fullName evidence="1">Uncharacterized protein</fullName>
    </submittedName>
</protein>
<sequence>MEVKIKHAERQKEVVEIRRYHLRHLINRRYKGIVDASKALGYPTASFLVQMLGPHPSKNITSKTARLFEEKLGLDVGTLDEPISGHTAPPVDIAQTLELIRLVGRVCEGEAITLAPMKLTDVIALALADTMEHGGVPREDYIKTLLRLAK</sequence>
<evidence type="ECO:0000313" key="2">
    <source>
        <dbReference type="Proteomes" id="UP000451565"/>
    </source>
</evidence>
<proteinExistence type="predicted"/>
<reference evidence="1 2" key="1">
    <citation type="submission" date="2019-10" db="EMBL/GenBank/DDBJ databases">
        <title>Glaciimonas soli sp. nov., a psychrophilic bacterium isolated from the forest soil of a high elevation mountain in Taiwan.</title>
        <authorList>
            <person name="Wang L.-T."/>
            <person name="Shieh W.Y."/>
        </authorList>
    </citation>
    <scope>NUCLEOTIDE SEQUENCE [LARGE SCALE GENOMIC DNA]</scope>
    <source>
        <strain evidence="1 2">GS1</strain>
    </source>
</reference>
<dbReference type="RefSeq" id="WP_153235982.1">
    <property type="nucleotide sequence ID" value="NZ_WINI01000009.1"/>
</dbReference>
<name>A0A843YY07_9BURK</name>
<dbReference type="OrthoDB" id="8685853at2"/>
<gene>
    <name evidence="1" type="ORF">GEV47_16860</name>
</gene>
<dbReference type="AlphaFoldDB" id="A0A843YY07"/>
<comment type="caution">
    <text evidence="1">The sequence shown here is derived from an EMBL/GenBank/DDBJ whole genome shotgun (WGS) entry which is preliminary data.</text>
</comment>
<keyword evidence="2" id="KW-1185">Reference proteome</keyword>
<dbReference type="Proteomes" id="UP000451565">
    <property type="component" value="Unassembled WGS sequence"/>
</dbReference>